<feature type="region of interest" description="Disordered" evidence="12">
    <location>
        <begin position="111"/>
        <end position="160"/>
    </location>
</feature>
<evidence type="ECO:0000313" key="15">
    <source>
        <dbReference type="Proteomes" id="UP001497623"/>
    </source>
</evidence>
<dbReference type="EMBL" id="CAXKWB010020936">
    <property type="protein sequence ID" value="CAL4122892.1"/>
    <property type="molecule type" value="Genomic_DNA"/>
</dbReference>
<keyword evidence="6" id="KW-0256">Endoplasmic reticulum</keyword>
<dbReference type="AlphaFoldDB" id="A0AAV2RCN1"/>
<proteinExistence type="inferred from homology"/>
<organism evidence="14 15">
    <name type="scientific">Meganyctiphanes norvegica</name>
    <name type="common">Northern krill</name>
    <name type="synonym">Thysanopoda norvegica</name>
    <dbReference type="NCBI Taxonomy" id="48144"/>
    <lineage>
        <taxon>Eukaryota</taxon>
        <taxon>Metazoa</taxon>
        <taxon>Ecdysozoa</taxon>
        <taxon>Arthropoda</taxon>
        <taxon>Crustacea</taxon>
        <taxon>Multicrustacea</taxon>
        <taxon>Malacostraca</taxon>
        <taxon>Eumalacostraca</taxon>
        <taxon>Eucarida</taxon>
        <taxon>Euphausiacea</taxon>
        <taxon>Euphausiidae</taxon>
        <taxon>Meganyctiphanes</taxon>
    </lineage>
</organism>
<keyword evidence="5 13" id="KW-0812">Transmembrane</keyword>
<comment type="caution">
    <text evidence="14">The sequence shown here is derived from an EMBL/GenBank/DDBJ whole genome shotgun (WGS) entry which is preliminary data.</text>
</comment>
<evidence type="ECO:0000313" key="14">
    <source>
        <dbReference type="EMBL" id="CAL4122892.1"/>
    </source>
</evidence>
<evidence type="ECO:0000256" key="3">
    <source>
        <dbReference type="ARBA" id="ARBA00015843"/>
    </source>
</evidence>
<keyword evidence="15" id="KW-1185">Reference proteome</keyword>
<sequence length="243" mass="27818">MDDPPSSKKNVTRIKRCTQAESCAKEKNIRSQKFGMAFLNIQKMPNFPSIFNAPNEETLKHYRRQVDFLRGIIEAEKCPEVLESATVSQLIPHGPATTSDNSLAQQIHHKTQAKTTNRLRQDLLGIDPEGDGGELRNRGGSSHVSTDDFQSQMLSQEEKRDRVVEDMIAMTREWKEQSKIANKIIKKDVDVLDKSSKQADTNQAQLKVESNRLAEYNKRACNFWIWIMIIFVCFTFIVLSIFL</sequence>
<dbReference type="GO" id="GO:0031201">
    <property type="term" value="C:SNARE complex"/>
    <property type="evidence" value="ECO:0007669"/>
    <property type="project" value="TreeGrafter"/>
</dbReference>
<dbReference type="CDD" id="cd15860">
    <property type="entry name" value="SNARE_USE1"/>
    <property type="match status" value="1"/>
</dbReference>
<keyword evidence="8" id="KW-0653">Protein transport</keyword>
<evidence type="ECO:0000256" key="2">
    <source>
        <dbReference type="ARBA" id="ARBA00007891"/>
    </source>
</evidence>
<dbReference type="PANTHER" id="PTHR13050">
    <property type="entry name" value="USE1-LIKE PROTEIN"/>
    <property type="match status" value="1"/>
</dbReference>
<dbReference type="GO" id="GO:0005789">
    <property type="term" value="C:endoplasmic reticulum membrane"/>
    <property type="evidence" value="ECO:0007669"/>
    <property type="project" value="UniProtKB-SubCell"/>
</dbReference>
<dbReference type="Pfam" id="PF09753">
    <property type="entry name" value="Use1"/>
    <property type="match status" value="1"/>
</dbReference>
<evidence type="ECO:0000256" key="9">
    <source>
        <dbReference type="ARBA" id="ARBA00022989"/>
    </source>
</evidence>
<dbReference type="InterPro" id="IPR019150">
    <property type="entry name" value="Vesicle_transport_protein_Use1"/>
</dbReference>
<dbReference type="GO" id="GO:0015031">
    <property type="term" value="P:protein transport"/>
    <property type="evidence" value="ECO:0007669"/>
    <property type="project" value="UniProtKB-KW"/>
</dbReference>
<evidence type="ECO:0000256" key="13">
    <source>
        <dbReference type="SAM" id="Phobius"/>
    </source>
</evidence>
<gene>
    <name evidence="14" type="ORF">MNOR_LOCUS23601</name>
</gene>
<reference evidence="14 15" key="1">
    <citation type="submission" date="2024-05" db="EMBL/GenBank/DDBJ databases">
        <authorList>
            <person name="Wallberg A."/>
        </authorList>
    </citation>
    <scope>NUCLEOTIDE SEQUENCE [LARGE SCALE GENOMIC DNA]</scope>
</reference>
<comment type="subcellular location">
    <subcellularLocation>
        <location evidence="1">Endoplasmic reticulum membrane</location>
        <topology evidence="1">Single-pass type IV membrane protein</topology>
    </subcellularLocation>
</comment>
<evidence type="ECO:0000256" key="7">
    <source>
        <dbReference type="ARBA" id="ARBA00022892"/>
    </source>
</evidence>
<evidence type="ECO:0000256" key="12">
    <source>
        <dbReference type="SAM" id="MobiDB-lite"/>
    </source>
</evidence>
<feature type="non-terminal residue" evidence="14">
    <location>
        <position position="243"/>
    </location>
</feature>
<evidence type="ECO:0000256" key="11">
    <source>
        <dbReference type="ARBA" id="ARBA00032711"/>
    </source>
</evidence>
<comment type="similarity">
    <text evidence="2">Belongs to the USE1 family.</text>
</comment>
<feature type="transmembrane region" description="Helical" evidence="13">
    <location>
        <begin position="223"/>
        <end position="242"/>
    </location>
</feature>
<keyword evidence="7" id="KW-0931">ER-Golgi transport</keyword>
<dbReference type="GO" id="GO:0005484">
    <property type="term" value="F:SNAP receptor activity"/>
    <property type="evidence" value="ECO:0007669"/>
    <property type="project" value="TreeGrafter"/>
</dbReference>
<protein>
    <recommendedName>
        <fullName evidence="3">Vesicle transport protein USE1</fullName>
    </recommendedName>
    <alternativeName>
        <fullName evidence="11">USE1-like protein</fullName>
    </alternativeName>
</protein>
<evidence type="ECO:0000256" key="5">
    <source>
        <dbReference type="ARBA" id="ARBA00022692"/>
    </source>
</evidence>
<evidence type="ECO:0000256" key="4">
    <source>
        <dbReference type="ARBA" id="ARBA00022448"/>
    </source>
</evidence>
<dbReference type="GO" id="GO:0006890">
    <property type="term" value="P:retrograde vesicle-mediated transport, Golgi to endoplasmic reticulum"/>
    <property type="evidence" value="ECO:0007669"/>
    <property type="project" value="TreeGrafter"/>
</dbReference>
<accession>A0AAV2RCN1</accession>
<name>A0AAV2RCN1_MEGNR</name>
<evidence type="ECO:0000256" key="8">
    <source>
        <dbReference type="ARBA" id="ARBA00022927"/>
    </source>
</evidence>
<feature type="compositionally biased region" description="Polar residues" evidence="12">
    <location>
        <begin position="139"/>
        <end position="155"/>
    </location>
</feature>
<evidence type="ECO:0000256" key="6">
    <source>
        <dbReference type="ARBA" id="ARBA00022824"/>
    </source>
</evidence>
<evidence type="ECO:0000256" key="1">
    <source>
        <dbReference type="ARBA" id="ARBA00004163"/>
    </source>
</evidence>
<dbReference type="Proteomes" id="UP001497623">
    <property type="component" value="Unassembled WGS sequence"/>
</dbReference>
<evidence type="ECO:0000256" key="10">
    <source>
        <dbReference type="ARBA" id="ARBA00023136"/>
    </source>
</evidence>
<keyword evidence="4" id="KW-0813">Transport</keyword>
<keyword evidence="10 13" id="KW-0472">Membrane</keyword>
<dbReference type="PANTHER" id="PTHR13050:SF7">
    <property type="entry name" value="VESICLE TRANSPORT PROTEIN USE1"/>
    <property type="match status" value="1"/>
</dbReference>
<keyword evidence="9 13" id="KW-1133">Transmembrane helix</keyword>